<evidence type="ECO:0000313" key="6">
    <source>
        <dbReference type="Proteomes" id="UP000465304"/>
    </source>
</evidence>
<dbReference type="PANTHER" id="PTHR37042:SF4">
    <property type="entry name" value="OUTER MEMBRANE PROTEIN RV1973"/>
    <property type="match status" value="1"/>
</dbReference>
<comment type="caution">
    <text evidence="5">The sequence shown here is derived from an EMBL/GenBank/DDBJ whole genome shotgun (WGS) entry which is preliminary data.</text>
</comment>
<keyword evidence="4" id="KW-0812">Transmembrane</keyword>
<gene>
    <name evidence="5" type="ORF">MHIP_45480</name>
</gene>
<dbReference type="Proteomes" id="UP000465304">
    <property type="component" value="Unassembled WGS sequence"/>
</dbReference>
<keyword evidence="2 4" id="KW-0472">Membrane</keyword>
<sequence length="235" mass="25115">MRGDNLTELAQLAEAEAVAAEVLADAARARARELRTSGGAGDTFESPDVEAKTDRQATDPVVESQLPRSDRRWRGPKPVTVLAGIAVFAMCALVATGGYLVWNQQQGDRERQSRAEFSAAAGQAVVALMSIDSSKAQDNVQRILDHSTGQFRDDFQDTAEEFVEVAKESQAVTSATVQATAIESMTGDSAVVLVSAATTITDSAGSNQQPRTWRLSVDVVRDGGQIKMSKVEFVP</sequence>
<evidence type="ECO:0000256" key="2">
    <source>
        <dbReference type="ARBA" id="ARBA00023136"/>
    </source>
</evidence>
<dbReference type="EMBL" id="BLLB01000002">
    <property type="protein sequence ID" value="GFH04065.1"/>
    <property type="molecule type" value="Genomic_DNA"/>
</dbReference>
<dbReference type="AlphaFoldDB" id="A0A7I9ZSR7"/>
<evidence type="ECO:0008006" key="7">
    <source>
        <dbReference type="Google" id="ProtNLM"/>
    </source>
</evidence>
<dbReference type="GO" id="GO:0016020">
    <property type="term" value="C:membrane"/>
    <property type="evidence" value="ECO:0007669"/>
    <property type="project" value="UniProtKB-SubCell"/>
</dbReference>
<organism evidence="5 6">
    <name type="scientific">Mycolicibacterium hippocampi</name>
    <dbReference type="NCBI Taxonomy" id="659824"/>
    <lineage>
        <taxon>Bacteria</taxon>
        <taxon>Bacillati</taxon>
        <taxon>Actinomycetota</taxon>
        <taxon>Actinomycetes</taxon>
        <taxon>Mycobacteriales</taxon>
        <taxon>Mycobacteriaceae</taxon>
        <taxon>Mycolicibacterium</taxon>
    </lineage>
</organism>
<dbReference type="PANTHER" id="PTHR37042">
    <property type="entry name" value="OUTER MEMBRANE PROTEIN RV1973"/>
    <property type="match status" value="1"/>
</dbReference>
<feature type="transmembrane region" description="Helical" evidence="4">
    <location>
        <begin position="79"/>
        <end position="102"/>
    </location>
</feature>
<evidence type="ECO:0000256" key="4">
    <source>
        <dbReference type="SAM" id="Phobius"/>
    </source>
</evidence>
<feature type="region of interest" description="Disordered" evidence="3">
    <location>
        <begin position="31"/>
        <end position="72"/>
    </location>
</feature>
<name>A0A7I9ZSR7_9MYCO</name>
<evidence type="ECO:0000256" key="1">
    <source>
        <dbReference type="ARBA" id="ARBA00004370"/>
    </source>
</evidence>
<evidence type="ECO:0000313" key="5">
    <source>
        <dbReference type="EMBL" id="GFH04065.1"/>
    </source>
</evidence>
<keyword evidence="6" id="KW-1185">Reference proteome</keyword>
<evidence type="ECO:0000256" key="3">
    <source>
        <dbReference type="SAM" id="MobiDB-lite"/>
    </source>
</evidence>
<accession>A0A7I9ZSR7</accession>
<keyword evidence="4" id="KW-1133">Transmembrane helix</keyword>
<comment type="subcellular location">
    <subcellularLocation>
        <location evidence="1">Membrane</location>
    </subcellularLocation>
</comment>
<protein>
    <recommendedName>
        <fullName evidence="7">Mce associated membrane protein</fullName>
    </recommendedName>
</protein>
<proteinExistence type="predicted"/>
<reference evidence="5 6" key="1">
    <citation type="journal article" date="2019" name="Emerg. Microbes Infect.">
        <title>Comprehensive subspecies identification of 175 nontuberculous mycobacteria species based on 7547 genomic profiles.</title>
        <authorList>
            <person name="Matsumoto Y."/>
            <person name="Kinjo T."/>
            <person name="Motooka D."/>
            <person name="Nabeya D."/>
            <person name="Jung N."/>
            <person name="Uechi K."/>
            <person name="Horii T."/>
            <person name="Iida T."/>
            <person name="Fujita J."/>
            <person name="Nakamura S."/>
        </authorList>
    </citation>
    <scope>NUCLEOTIDE SEQUENCE [LARGE SCALE GENOMIC DNA]</scope>
    <source>
        <strain evidence="5 6">JCM 30996</strain>
    </source>
</reference>